<proteinExistence type="predicted"/>
<evidence type="ECO:0000259" key="4">
    <source>
        <dbReference type="Pfam" id="PF00890"/>
    </source>
</evidence>
<evidence type="ECO:0000256" key="3">
    <source>
        <dbReference type="SAM" id="MobiDB-lite"/>
    </source>
</evidence>
<dbReference type="Pfam" id="PF00890">
    <property type="entry name" value="FAD_binding_2"/>
    <property type="match status" value="1"/>
</dbReference>
<evidence type="ECO:0000313" key="5">
    <source>
        <dbReference type="EMBL" id="ACZ20606.1"/>
    </source>
</evidence>
<feature type="domain" description="FAD-dependent oxidoreductase 2 FAD-binding" evidence="4">
    <location>
        <begin position="49"/>
        <end position="308"/>
    </location>
</feature>
<dbReference type="Gene3D" id="3.90.700.10">
    <property type="entry name" value="Succinate dehydrogenase/fumarate reductase flavoprotein, catalytic domain"/>
    <property type="match status" value="1"/>
</dbReference>
<dbReference type="KEGG" id="ske:Sked_06460"/>
<reference evidence="5 6" key="1">
    <citation type="journal article" date="2009" name="Stand. Genomic Sci.">
        <title>Complete genome sequence of Sanguibacter keddieii type strain (ST-74).</title>
        <authorList>
            <person name="Ivanova N."/>
            <person name="Sikorski J."/>
            <person name="Sims D."/>
            <person name="Brettin T."/>
            <person name="Detter J.C."/>
            <person name="Han C."/>
            <person name="Lapidus A."/>
            <person name="Copeland A."/>
            <person name="Glavina Del Rio T."/>
            <person name="Nolan M."/>
            <person name="Chen F."/>
            <person name="Lucas S."/>
            <person name="Tice H."/>
            <person name="Cheng J.F."/>
            <person name="Bruce D."/>
            <person name="Goodwin L."/>
            <person name="Pitluck S."/>
            <person name="Pati A."/>
            <person name="Mavromatis K."/>
            <person name="Chen A."/>
            <person name="Palaniappan K."/>
            <person name="D'haeseleer P."/>
            <person name="Chain P."/>
            <person name="Bristow J."/>
            <person name="Eisen J.A."/>
            <person name="Markowitz V."/>
            <person name="Hugenholtz P."/>
            <person name="Goker M."/>
            <person name="Pukall R."/>
            <person name="Klenk H.P."/>
            <person name="Kyrpides N.C."/>
        </authorList>
    </citation>
    <scope>NUCLEOTIDE SEQUENCE [LARGE SCALE GENOMIC DNA]</scope>
    <source>
        <strain evidence="6">ATCC 51767 / DSM 10542 / NCFB 3025 / ST-74</strain>
    </source>
</reference>
<dbReference type="GO" id="GO:0000104">
    <property type="term" value="F:succinate dehydrogenase activity"/>
    <property type="evidence" value="ECO:0007669"/>
    <property type="project" value="TreeGrafter"/>
</dbReference>
<dbReference type="AlphaFoldDB" id="D1BAQ5"/>
<protein>
    <submittedName>
        <fullName evidence="5">Succinate dehydrogenase/fumarate reductase flavoprotein subunit</fullName>
    </submittedName>
</protein>
<dbReference type="GO" id="GO:0005886">
    <property type="term" value="C:plasma membrane"/>
    <property type="evidence" value="ECO:0007669"/>
    <property type="project" value="TreeGrafter"/>
</dbReference>
<accession>D1BAQ5</accession>
<dbReference type="Gene3D" id="1.20.58.100">
    <property type="entry name" value="Fumarate reductase/succinate dehydrogenase flavoprotein-like, C-terminal domain"/>
    <property type="match status" value="1"/>
</dbReference>
<gene>
    <name evidence="5" type="ordered locus">Sked_06460</name>
</gene>
<evidence type="ECO:0000256" key="1">
    <source>
        <dbReference type="ARBA" id="ARBA00022630"/>
    </source>
</evidence>
<dbReference type="GO" id="GO:0033765">
    <property type="term" value="F:steroid dehydrogenase activity, acting on the CH-CH group of donors"/>
    <property type="evidence" value="ECO:0007669"/>
    <property type="project" value="UniProtKB-ARBA"/>
</dbReference>
<sequence length="753" mass="81194">MTAPATPQTNDPNTPAPARDAGDHSVNASFDVETVRVAGHDVPVVSANTVIVGTGSAGFCAADRLWEFGQEDVVMVADKVNAGSSRNAGSDKQTYYKMTLSGGDGDSVREMAETLFSGGAMDGDNALCEAALSARGFLRLCELGVPFPQNRYGEFIGYKTDHDPRRRATSVGPYTSRSMVEQLEKKVHRNGTRIYDQCRVVDVVTRGMVEGSAPDGAPEGATSEVVGLLCLRTDVVHDGSQSPFVLFRASNLVYATGGPAGMYATSVFPNGQWGASGAAYRAGVHGKNLTEWQFGLASTKPRWNVSGTYMQVMPRFVSTDTDGGDEREFLSETIPDYGRQLSMIFLKGYQWPFDIRKALDGSSLIDLLVYQETVLRGRKVYLDFTRNPVQPELDPSKISPEAHAYLEKGGALFGTPIERLKHMNMPSYELYLGKNPYVDLEKDWLEVDVCAQHNNGGLVVDAWWQSNVAGFFPVGEAGGAHGIYRPGGAALNSGQVGATRAAQYIAVRRTDEPVDLAAFEAAAAPLVEEAAALVARAAGRVAAGEPDNTGELLRAASSLMSEKAGPVRSAQSITEALAQVTEWLASYEDLVVADPSSRRSVNRTFLVRDILTTQYVYLSAMADYVDHGGRSRGSVLYTDASGHLPRVGFGDTPEAELDLPEIFRFALDGGALDDVVQEAAWSPDQESASQGAAGEIWEEAVQGSEGLARPAAAGSRGAAGTCDFTWRPVRPIPEDDDFFENVWRSYRENRNIV</sequence>
<keyword evidence="6" id="KW-1185">Reference proteome</keyword>
<dbReference type="SUPFAM" id="SSF51905">
    <property type="entry name" value="FAD/NAD(P)-binding domain"/>
    <property type="match status" value="1"/>
</dbReference>
<dbReference type="InterPro" id="IPR030664">
    <property type="entry name" value="SdhA/FrdA/AprA"/>
</dbReference>
<dbReference type="eggNOG" id="COG1053">
    <property type="taxonomic scope" value="Bacteria"/>
</dbReference>
<dbReference type="GO" id="GO:0009055">
    <property type="term" value="F:electron transfer activity"/>
    <property type="evidence" value="ECO:0007669"/>
    <property type="project" value="TreeGrafter"/>
</dbReference>
<dbReference type="InterPro" id="IPR027477">
    <property type="entry name" value="Succ_DH/fumarate_Rdtase_cat_sf"/>
</dbReference>
<keyword evidence="2" id="KW-0560">Oxidoreductase</keyword>
<dbReference type="HOGENOM" id="CLU_027931_0_0_11"/>
<dbReference type="EMBL" id="CP001819">
    <property type="protein sequence ID" value="ACZ20606.1"/>
    <property type="molecule type" value="Genomic_DNA"/>
</dbReference>
<feature type="region of interest" description="Disordered" evidence="3">
    <location>
        <begin position="1"/>
        <end position="24"/>
    </location>
</feature>
<dbReference type="Proteomes" id="UP000000322">
    <property type="component" value="Chromosome"/>
</dbReference>
<feature type="compositionally biased region" description="Polar residues" evidence="3">
    <location>
        <begin position="1"/>
        <end position="13"/>
    </location>
</feature>
<dbReference type="InterPro" id="IPR036188">
    <property type="entry name" value="FAD/NAD-bd_sf"/>
</dbReference>
<organism evidence="5 6">
    <name type="scientific">Sanguibacter keddieii (strain ATCC 51767 / DSM 10542 / NCFB 3025 / ST-74)</name>
    <dbReference type="NCBI Taxonomy" id="446469"/>
    <lineage>
        <taxon>Bacteria</taxon>
        <taxon>Bacillati</taxon>
        <taxon>Actinomycetota</taxon>
        <taxon>Actinomycetes</taxon>
        <taxon>Micrococcales</taxon>
        <taxon>Sanguibacteraceae</taxon>
        <taxon>Sanguibacter</taxon>
    </lineage>
</organism>
<keyword evidence="1" id="KW-0285">Flavoprotein</keyword>
<dbReference type="Gene3D" id="3.50.50.60">
    <property type="entry name" value="FAD/NAD(P)-binding domain"/>
    <property type="match status" value="2"/>
</dbReference>
<dbReference type="GO" id="GO:0050660">
    <property type="term" value="F:flavin adenine dinucleotide binding"/>
    <property type="evidence" value="ECO:0007669"/>
    <property type="project" value="TreeGrafter"/>
</dbReference>
<dbReference type="InterPro" id="IPR003953">
    <property type="entry name" value="FAD-dep_OxRdtase_2_FAD-bd"/>
</dbReference>
<dbReference type="PANTHER" id="PTHR11632">
    <property type="entry name" value="SUCCINATE DEHYDROGENASE 2 FLAVOPROTEIN SUBUNIT"/>
    <property type="match status" value="1"/>
</dbReference>
<dbReference type="PANTHER" id="PTHR11632:SF51">
    <property type="entry name" value="SUCCINATE DEHYDROGENASE [UBIQUINONE] FLAVOPROTEIN SUBUNIT, MITOCHONDRIAL"/>
    <property type="match status" value="1"/>
</dbReference>
<dbReference type="InterPro" id="IPR037099">
    <property type="entry name" value="Fum_R/Succ_DH_flav-like_C_sf"/>
</dbReference>
<evidence type="ECO:0000313" key="6">
    <source>
        <dbReference type="Proteomes" id="UP000000322"/>
    </source>
</evidence>
<name>D1BAQ5_SANKS</name>
<dbReference type="GO" id="GO:0009061">
    <property type="term" value="P:anaerobic respiration"/>
    <property type="evidence" value="ECO:0007669"/>
    <property type="project" value="TreeGrafter"/>
</dbReference>
<evidence type="ECO:0000256" key="2">
    <source>
        <dbReference type="ARBA" id="ARBA00023002"/>
    </source>
</evidence>
<dbReference type="SUPFAM" id="SSF46977">
    <property type="entry name" value="Succinate dehydrogenase/fumarate reductase flavoprotein C-terminal domain"/>
    <property type="match status" value="1"/>
</dbReference>
<dbReference type="STRING" id="446469.Sked_06460"/>